<name>A0AB33K8E5_9ACTN</name>
<accession>A0AB33K8E5</accession>
<proteinExistence type="predicted"/>
<evidence type="ECO:0000313" key="1">
    <source>
        <dbReference type="EMBL" id="BFP49943.1"/>
    </source>
</evidence>
<protein>
    <submittedName>
        <fullName evidence="1">Uncharacterized protein</fullName>
    </submittedName>
</protein>
<organism evidence="1">
    <name type="scientific">Kitasatospora sp. CMC57</name>
    <dbReference type="NCBI Taxonomy" id="3231513"/>
    <lineage>
        <taxon>Bacteria</taxon>
        <taxon>Bacillati</taxon>
        <taxon>Actinomycetota</taxon>
        <taxon>Actinomycetes</taxon>
        <taxon>Kitasatosporales</taxon>
        <taxon>Streptomycetaceae</taxon>
        <taxon>Kitasatospora</taxon>
    </lineage>
</organism>
<dbReference type="RefSeq" id="WP_407991979.1">
    <property type="nucleotide sequence ID" value="NZ_AP035881.2"/>
</dbReference>
<dbReference type="EMBL" id="AP035881">
    <property type="protein sequence ID" value="BFP49943.1"/>
    <property type="molecule type" value="Genomic_DNA"/>
</dbReference>
<dbReference type="AlphaFoldDB" id="A0AB33K8E5"/>
<gene>
    <name evidence="1" type="ORF">KCMC57_63110</name>
</gene>
<sequence>MLRVPLTVRQQLAFVEIDAEDRTEVVWTDVVRAAGLHLYPDVGQALATLHGPDADAPVLLPPMTDLTYRWR</sequence>
<reference evidence="1" key="1">
    <citation type="submission" date="2024-07" db="EMBL/GenBank/DDBJ databases">
        <title>Complete genome sequences of cellulolytic bacteria, Kitasatospora sp. CMC57 and Streptomyces sp. CMC78, isolated from Japanese agricultural soil.</title>
        <authorList>
            <person name="Hashimoto T."/>
            <person name="Ito M."/>
            <person name="Iwamoto M."/>
            <person name="Fukahori D."/>
            <person name="Shoda T."/>
            <person name="Sakoda M."/>
            <person name="Morohoshi T."/>
            <person name="Mitsuboshi M."/>
            <person name="Nishizawa T."/>
        </authorList>
    </citation>
    <scope>NUCLEOTIDE SEQUENCE</scope>
    <source>
        <strain evidence="1">CMC57</strain>
    </source>
</reference>